<evidence type="ECO:0000256" key="12">
    <source>
        <dbReference type="ARBA" id="ARBA00025705"/>
    </source>
</evidence>
<dbReference type="Proteomes" id="UP000318483">
    <property type="component" value="Chromosome"/>
</dbReference>
<dbReference type="InterPro" id="IPR014776">
    <property type="entry name" value="4pyrrole_Mease_sub2"/>
</dbReference>
<dbReference type="InterPro" id="IPR006367">
    <property type="entry name" value="Sirohaem_synthase_N"/>
</dbReference>
<sequence length="461" mass="49414">MKTFPMFLKMADRRVVIAGGGEQAAQKARLILKTEARIVFLAPCLEAELQAIVNDGRAEHVSHPPGVDDFRDAALVFVATGDAAQDVELHNLAKAAGVVVNVVDRPELCDALTPSIVDRDPVVVAIGTEGTAPVLGRMIKTQIETMLEPRLGGLAALAGRMRDAVAAAIPDDQRRAFWRWVFQEAPRNLHKLGRERDAARSIKGALAKGRTRRDAGMISLVGAGPGSADLLTLRAVQRLQEADIIFYDRLVHPDVLELARRDAERVFVGKAVGACEWPQDRIDRVVIAAAREGKRVVRLKSGDPSIFGRAEEELRAADEAGLATEIVPGITAASAAAGALGHSLTERGVCDRLMLTTATLHDGSASEDWATMMRPGCMTAFYMGTRKADQIRSNLLASGVPADAPVHVVASASLPDEKQLHSTVGQFANDMARQDISNPAVILVQYPYEAAVAKAPMIAAE</sequence>
<dbReference type="InterPro" id="IPR036291">
    <property type="entry name" value="NAD(P)-bd_dom_sf"/>
</dbReference>
<keyword evidence="9" id="KW-0456">Lyase</keyword>
<dbReference type="GO" id="GO:0051266">
    <property type="term" value="F:sirohydrochlorin ferrochelatase activity"/>
    <property type="evidence" value="ECO:0007669"/>
    <property type="project" value="InterPro"/>
</dbReference>
<dbReference type="GO" id="GO:0051287">
    <property type="term" value="F:NAD binding"/>
    <property type="evidence" value="ECO:0007669"/>
    <property type="project" value="InterPro"/>
</dbReference>
<dbReference type="Pfam" id="PF00590">
    <property type="entry name" value="TP_methylase"/>
    <property type="match status" value="1"/>
</dbReference>
<keyword evidence="7" id="KW-0560">Oxidoreductase</keyword>
<dbReference type="InterPro" id="IPR012409">
    <property type="entry name" value="Sirohaem_synth"/>
</dbReference>
<evidence type="ECO:0000256" key="10">
    <source>
        <dbReference type="ARBA" id="ARBA00023244"/>
    </source>
</evidence>
<organism evidence="17 18">
    <name type="scientific">Qingshengfaniella alkalisoli</name>
    <dbReference type="NCBI Taxonomy" id="2599296"/>
    <lineage>
        <taxon>Bacteria</taxon>
        <taxon>Pseudomonadati</taxon>
        <taxon>Pseudomonadota</taxon>
        <taxon>Alphaproteobacteria</taxon>
        <taxon>Rhodobacterales</taxon>
        <taxon>Paracoccaceae</taxon>
        <taxon>Qingshengfaniella</taxon>
    </lineage>
</organism>
<evidence type="ECO:0000256" key="1">
    <source>
        <dbReference type="ARBA" id="ARBA00005010"/>
    </source>
</evidence>
<dbReference type="GO" id="GO:0019354">
    <property type="term" value="P:siroheme biosynthetic process"/>
    <property type="evidence" value="ECO:0007669"/>
    <property type="project" value="UniProtKB-UniPathway"/>
</dbReference>
<dbReference type="PANTHER" id="PTHR45790">
    <property type="entry name" value="SIROHEME SYNTHASE-RELATED"/>
    <property type="match status" value="1"/>
</dbReference>
<evidence type="ECO:0000256" key="5">
    <source>
        <dbReference type="ARBA" id="ARBA00022679"/>
    </source>
</evidence>
<dbReference type="InterPro" id="IPR037115">
    <property type="entry name" value="Sirohaem_synt_dimer_dom_sf"/>
</dbReference>
<dbReference type="SUPFAM" id="SSF75615">
    <property type="entry name" value="Siroheme synthase middle domains-like"/>
    <property type="match status" value="1"/>
</dbReference>
<evidence type="ECO:0000259" key="16">
    <source>
        <dbReference type="Pfam" id="PF10414"/>
    </source>
</evidence>
<dbReference type="GO" id="GO:0004851">
    <property type="term" value="F:uroporphyrin-III C-methyltransferase activity"/>
    <property type="evidence" value="ECO:0007669"/>
    <property type="project" value="UniProtKB-EC"/>
</dbReference>
<evidence type="ECO:0000256" key="9">
    <source>
        <dbReference type="ARBA" id="ARBA00023239"/>
    </source>
</evidence>
<dbReference type="GO" id="GO:0043115">
    <property type="term" value="F:precorrin-2 dehydrogenase activity"/>
    <property type="evidence" value="ECO:0007669"/>
    <property type="project" value="UniProtKB-EC"/>
</dbReference>
<evidence type="ECO:0000256" key="6">
    <source>
        <dbReference type="ARBA" id="ARBA00022691"/>
    </source>
</evidence>
<evidence type="ECO:0000256" key="3">
    <source>
        <dbReference type="ARBA" id="ARBA00022573"/>
    </source>
</evidence>
<evidence type="ECO:0000256" key="4">
    <source>
        <dbReference type="ARBA" id="ARBA00022603"/>
    </source>
</evidence>
<dbReference type="InterPro" id="IPR006366">
    <property type="entry name" value="CobA/CysG_C"/>
</dbReference>
<keyword evidence="8" id="KW-0520">NAD</keyword>
<evidence type="ECO:0000313" key="18">
    <source>
        <dbReference type="Proteomes" id="UP000318483"/>
    </source>
</evidence>
<dbReference type="Gene3D" id="3.40.50.720">
    <property type="entry name" value="NAD(P)-binding Rossmann-like Domain"/>
    <property type="match status" value="1"/>
</dbReference>
<evidence type="ECO:0000259" key="15">
    <source>
        <dbReference type="Pfam" id="PF00590"/>
    </source>
</evidence>
<dbReference type="InterPro" id="IPR035996">
    <property type="entry name" value="4pyrrol_Methylase_sf"/>
</dbReference>
<dbReference type="UniPathway" id="UPA00262">
    <property type="reaction ID" value="UER00211"/>
</dbReference>
<dbReference type="GO" id="GO:0009236">
    <property type="term" value="P:cobalamin biosynthetic process"/>
    <property type="evidence" value="ECO:0007669"/>
    <property type="project" value="UniProtKB-KW"/>
</dbReference>
<dbReference type="NCBIfam" id="NF004790">
    <property type="entry name" value="PRK06136.1"/>
    <property type="match status" value="1"/>
</dbReference>
<dbReference type="GO" id="GO:0032259">
    <property type="term" value="P:methylation"/>
    <property type="evidence" value="ECO:0007669"/>
    <property type="project" value="UniProtKB-KW"/>
</dbReference>
<evidence type="ECO:0000256" key="11">
    <source>
        <dbReference type="ARBA" id="ARBA00023268"/>
    </source>
</evidence>
<dbReference type="PIRSF" id="PIRSF036426">
    <property type="entry name" value="Sirohaem_synth"/>
    <property type="match status" value="1"/>
</dbReference>
<evidence type="ECO:0000256" key="8">
    <source>
        <dbReference type="ARBA" id="ARBA00023027"/>
    </source>
</evidence>
<feature type="domain" description="Sirohaem synthase dimerisation" evidence="16">
    <location>
        <begin position="150"/>
        <end position="205"/>
    </location>
</feature>
<dbReference type="KEGG" id="lit:FPZ52_03730"/>
<dbReference type="Pfam" id="PF13241">
    <property type="entry name" value="NAD_binding_7"/>
    <property type="match status" value="1"/>
</dbReference>
<dbReference type="FunFam" id="3.40.1010.10:FF:000001">
    <property type="entry name" value="Siroheme synthase"/>
    <property type="match status" value="1"/>
</dbReference>
<dbReference type="NCBIfam" id="TIGR01470">
    <property type="entry name" value="cysG_Nterm"/>
    <property type="match status" value="1"/>
</dbReference>
<dbReference type="CDD" id="cd11642">
    <property type="entry name" value="SUMT"/>
    <property type="match status" value="1"/>
</dbReference>
<evidence type="ECO:0000313" key="17">
    <source>
        <dbReference type="EMBL" id="QDY68826.1"/>
    </source>
</evidence>
<dbReference type="AlphaFoldDB" id="A0A5B8I873"/>
<dbReference type="Pfam" id="PF10414">
    <property type="entry name" value="CysG_dimeriser"/>
    <property type="match status" value="1"/>
</dbReference>
<feature type="active site" description="Proton donor" evidence="14">
    <location>
        <position position="270"/>
    </location>
</feature>
<gene>
    <name evidence="17" type="primary">cobA</name>
    <name evidence="17" type="ORF">FPZ52_03730</name>
</gene>
<dbReference type="PANTHER" id="PTHR45790:SF3">
    <property type="entry name" value="S-ADENOSYL-L-METHIONINE-DEPENDENT UROPORPHYRINOGEN III METHYLTRANSFERASE, CHLOROPLASTIC"/>
    <property type="match status" value="1"/>
</dbReference>
<dbReference type="Gene3D" id="3.30.950.10">
    <property type="entry name" value="Methyltransferase, Cobalt-precorrin-4 Transmethylase, Domain 2"/>
    <property type="match status" value="1"/>
</dbReference>
<dbReference type="OrthoDB" id="9815856at2"/>
<dbReference type="EMBL" id="CP042261">
    <property type="protein sequence ID" value="QDY68826.1"/>
    <property type="molecule type" value="Genomic_DNA"/>
</dbReference>
<dbReference type="SUPFAM" id="SSF51735">
    <property type="entry name" value="NAD(P)-binding Rossmann-fold domains"/>
    <property type="match status" value="1"/>
</dbReference>
<dbReference type="EC" id="2.1.1.107" evidence="17"/>
<keyword evidence="18" id="KW-1185">Reference proteome</keyword>
<proteinExistence type="inferred from homology"/>
<evidence type="ECO:0000256" key="14">
    <source>
        <dbReference type="PIRSR" id="PIRSR036426-1"/>
    </source>
</evidence>
<evidence type="ECO:0000256" key="13">
    <source>
        <dbReference type="ARBA" id="ARBA00047561"/>
    </source>
</evidence>
<feature type="active site" description="Proton acceptor" evidence="14">
    <location>
        <position position="248"/>
    </location>
</feature>
<keyword evidence="5 17" id="KW-0808">Transferase</keyword>
<evidence type="ECO:0000256" key="2">
    <source>
        <dbReference type="ARBA" id="ARBA00005879"/>
    </source>
</evidence>
<dbReference type="PROSITE" id="PS00839">
    <property type="entry name" value="SUMT_1"/>
    <property type="match status" value="1"/>
</dbReference>
<dbReference type="RefSeq" id="WP_146363837.1">
    <property type="nucleotide sequence ID" value="NZ_CP042261.1"/>
</dbReference>
<reference evidence="17 18" key="1">
    <citation type="submission" date="2019-07" db="EMBL/GenBank/DDBJ databases">
        <title>Litoreibacter alkalisoli sp. nov., isolated from saline-alkaline soil.</title>
        <authorList>
            <person name="Wang S."/>
            <person name="Xu L."/>
            <person name="Xing Y.-T."/>
            <person name="Sun J.-Q."/>
        </authorList>
    </citation>
    <scope>NUCLEOTIDE SEQUENCE [LARGE SCALE GENOMIC DNA]</scope>
    <source>
        <strain evidence="17 18">LN3S51</strain>
    </source>
</reference>
<keyword evidence="10" id="KW-0627">Porphyrin biosynthesis</keyword>
<comment type="similarity">
    <text evidence="2">Belongs to the precorrin methyltransferase family.</text>
</comment>
<dbReference type="NCBIfam" id="TIGR01469">
    <property type="entry name" value="cobA_cysG_Cterm"/>
    <property type="match status" value="1"/>
</dbReference>
<dbReference type="InterPro" id="IPR000878">
    <property type="entry name" value="4pyrrol_Mease"/>
</dbReference>
<name>A0A5B8I873_9RHOB</name>
<keyword evidence="4 17" id="KW-0489">Methyltransferase</keyword>
<dbReference type="SUPFAM" id="SSF53790">
    <property type="entry name" value="Tetrapyrrole methylase"/>
    <property type="match status" value="1"/>
</dbReference>
<dbReference type="NCBIfam" id="NF007922">
    <property type="entry name" value="PRK10637.1"/>
    <property type="match status" value="1"/>
</dbReference>
<dbReference type="Gene3D" id="3.30.160.110">
    <property type="entry name" value="Siroheme synthase, domain 2"/>
    <property type="match status" value="1"/>
</dbReference>
<feature type="domain" description="Tetrapyrrole methylase" evidence="15">
    <location>
        <begin position="217"/>
        <end position="427"/>
    </location>
</feature>
<dbReference type="InterPro" id="IPR050161">
    <property type="entry name" value="Siro_Cobalamin_biosynth"/>
</dbReference>
<dbReference type="InterPro" id="IPR003043">
    <property type="entry name" value="Uropor_MeTrfase_CS"/>
</dbReference>
<dbReference type="Gene3D" id="3.40.1010.10">
    <property type="entry name" value="Cobalt-precorrin-4 Transmethylase, Domain 1"/>
    <property type="match status" value="1"/>
</dbReference>
<evidence type="ECO:0000256" key="7">
    <source>
        <dbReference type="ARBA" id="ARBA00023002"/>
    </source>
</evidence>
<comment type="pathway">
    <text evidence="12">Porphyrin-containing compound metabolism; siroheme biosynthesis; precorrin-2 from uroporphyrinogen III: step 1/1.</text>
</comment>
<dbReference type="InterPro" id="IPR019478">
    <property type="entry name" value="Sirohaem_synthase_dimer_dom"/>
</dbReference>
<comment type="catalytic activity">
    <reaction evidence="13">
        <text>precorrin-2 + NAD(+) = sirohydrochlorin + NADH + 2 H(+)</text>
        <dbReference type="Rhea" id="RHEA:15613"/>
        <dbReference type="ChEBI" id="CHEBI:15378"/>
        <dbReference type="ChEBI" id="CHEBI:57540"/>
        <dbReference type="ChEBI" id="CHEBI:57945"/>
        <dbReference type="ChEBI" id="CHEBI:58351"/>
        <dbReference type="ChEBI" id="CHEBI:58827"/>
        <dbReference type="EC" id="1.3.1.76"/>
    </reaction>
</comment>
<comment type="pathway">
    <text evidence="1">Porphyrin-containing compound metabolism; siroheme biosynthesis; sirohydrochlorin from precorrin-2: step 1/1.</text>
</comment>
<dbReference type="InterPro" id="IPR014777">
    <property type="entry name" value="4pyrrole_Mease_sub1"/>
</dbReference>
<keyword evidence="3" id="KW-0169">Cobalamin biosynthesis</keyword>
<keyword evidence="11" id="KW-0511">Multifunctional enzyme</keyword>
<protein>
    <submittedName>
        <fullName evidence="17">Uroporphyrinogen-III C-methyltransferase</fullName>
        <ecNumber evidence="17">2.1.1.107</ecNumber>
    </submittedName>
</protein>
<accession>A0A5B8I873</accession>
<dbReference type="Gene3D" id="1.10.8.210">
    <property type="entry name" value="Sirohaem synthase, dimerisation domain"/>
    <property type="match status" value="1"/>
</dbReference>
<keyword evidence="6" id="KW-0949">S-adenosyl-L-methionine</keyword>